<evidence type="ECO:0000313" key="1">
    <source>
        <dbReference type="EMBL" id="SDZ59919.1"/>
    </source>
</evidence>
<sequence length="142" mass="16363">MALILFFILLISLIFIGWKYIQSSDDQKEGIALTIKSVEEIDFPYEITMNYLEETEALVSNPNIKKGTETHHSAFQNGEASMRIVYGAGKEREEILIAYLDSNLKRLNVKIFFEQKENELILHVTENSSYTENQEAIILPMQ</sequence>
<accession>A0A1H3UE42</accession>
<evidence type="ECO:0000313" key="2">
    <source>
        <dbReference type="Proteomes" id="UP000198935"/>
    </source>
</evidence>
<dbReference type="Proteomes" id="UP000198935">
    <property type="component" value="Unassembled WGS sequence"/>
</dbReference>
<dbReference type="STRING" id="1503961.SAMN05421736_12026"/>
<organism evidence="1 2">
    <name type="scientific">Evansella caseinilytica</name>
    <dbReference type="NCBI Taxonomy" id="1503961"/>
    <lineage>
        <taxon>Bacteria</taxon>
        <taxon>Bacillati</taxon>
        <taxon>Bacillota</taxon>
        <taxon>Bacilli</taxon>
        <taxon>Bacillales</taxon>
        <taxon>Bacillaceae</taxon>
        <taxon>Evansella</taxon>
    </lineage>
</organism>
<gene>
    <name evidence="1" type="ORF">SAMN05421736_12026</name>
</gene>
<name>A0A1H3UE42_9BACI</name>
<dbReference type="EMBL" id="FNPI01000020">
    <property type="protein sequence ID" value="SDZ59919.1"/>
    <property type="molecule type" value="Genomic_DNA"/>
</dbReference>
<keyword evidence="2" id="KW-1185">Reference proteome</keyword>
<reference evidence="2" key="1">
    <citation type="submission" date="2016-10" db="EMBL/GenBank/DDBJ databases">
        <authorList>
            <person name="Varghese N."/>
            <person name="Submissions S."/>
        </authorList>
    </citation>
    <scope>NUCLEOTIDE SEQUENCE [LARGE SCALE GENOMIC DNA]</scope>
    <source>
        <strain evidence="2">SP</strain>
    </source>
</reference>
<protein>
    <submittedName>
        <fullName evidence="1">Uncharacterized protein</fullName>
    </submittedName>
</protein>
<proteinExistence type="predicted"/>
<dbReference type="AlphaFoldDB" id="A0A1H3UE42"/>